<evidence type="ECO:0000313" key="1">
    <source>
        <dbReference type="EMBL" id="SYV90119.1"/>
    </source>
</evidence>
<reference evidence="2" key="1">
    <citation type="submission" date="2018-06" db="EMBL/GenBank/DDBJ databases">
        <authorList>
            <consortium name="Pathogen Informatics"/>
        </authorList>
    </citation>
    <scope>NUCLEOTIDE SEQUENCE [LARGE SCALE GENOMIC DNA]</scope>
    <source>
        <strain evidence="2">NCTC10135</strain>
    </source>
</reference>
<gene>
    <name evidence="1" type="ORF">NCTC10135_00636</name>
</gene>
<name>A0A3B0P0D8_9BACT</name>
<dbReference type="AlphaFoldDB" id="A0A3B0P0D8"/>
<dbReference type="EMBL" id="LS991949">
    <property type="protein sequence ID" value="SYV90119.1"/>
    <property type="molecule type" value="Genomic_DNA"/>
</dbReference>
<evidence type="ECO:0000313" key="2">
    <source>
        <dbReference type="Proteomes" id="UP000259864"/>
    </source>
</evidence>
<proteinExistence type="predicted"/>
<sequence>MKNLIRDKLVNKINEINSKIKYSRKIKILTNGKIFSDNLYSLIKIDAKNGNAIKKIKLMKSKNSDLKKYFDDDLEKRKDSFLVLMAENNPNEFKKLKEIFNIYYCQEKSNKEKPNQEESKKEKSNGNFFVKYMNDLVEKEILDKEIVDNAIATKKVIVLLDDNKNLRYIKTLRILEKAKIPLDYKYIKKYENSSKLAFKDSNLSLLSLVYQIEENDFRSIPINFLSIQFDNKKEKDW</sequence>
<protein>
    <submittedName>
        <fullName evidence="1">Uncharacterized protein</fullName>
    </submittedName>
</protein>
<dbReference type="Proteomes" id="UP000259864">
    <property type="component" value="Chromosome 1"/>
</dbReference>
<feature type="non-terminal residue" evidence="1">
    <location>
        <position position="237"/>
    </location>
</feature>
<organism evidence="1 2">
    <name type="scientific">Metamycoplasma alkalescens</name>
    <dbReference type="NCBI Taxonomy" id="45363"/>
    <lineage>
        <taxon>Bacteria</taxon>
        <taxon>Bacillati</taxon>
        <taxon>Mycoplasmatota</taxon>
        <taxon>Mycoplasmoidales</taxon>
        <taxon>Metamycoplasmataceae</taxon>
        <taxon>Metamycoplasma</taxon>
    </lineage>
</organism>
<accession>A0A3B0P0D8</accession>
<dbReference type="KEGG" id="mala:NCTC10135_00636"/>